<keyword evidence="1" id="KW-1185">Reference proteome</keyword>
<dbReference type="RefSeq" id="XP_055360659.1">
    <property type="nucleotide sequence ID" value="XM_055504684.1"/>
</dbReference>
<dbReference type="InterPro" id="IPR037394">
    <property type="entry name" value="TBATA-like"/>
</dbReference>
<proteinExistence type="predicted"/>
<protein>
    <submittedName>
        <fullName evidence="2">Protein TBATA isoform X1</fullName>
    </submittedName>
</protein>
<dbReference type="AlphaFoldDB" id="A0A9W2XG73"/>
<dbReference type="OrthoDB" id="9982103at2759"/>
<sequence length="336" mass="38203">MWVRRLPESLTEQSGHTWTQPALSLRSDLLAFIQKMSRTQSPDARLTTGETRCSHTNQQPFTTELAKMLTRSSPRFGALSHHSFFSRHNPHPSRVRHIEGLNGRPVCTVRDDWYVTSSLFPHPLLKGHVLRRAADPSLASPLTQSLQGGASNKNKSVLLSEAWRDELKELVEKVNLRAQKEEKKDEPVEEIVRRKTQYSAETGRLIPPSSKSHHRRSHSQRMAYPQPLHHQELMVLELLCQILQTDSLSSVQQWLLLAGQREKDLVMGMIKQALEGVDLQGQQQNLQQIPSFHPGASADQSWRKPQRTSTCRANQACNDEPERIGDAEVLEIHTEP</sequence>
<evidence type="ECO:0000313" key="1">
    <source>
        <dbReference type="Proteomes" id="UP000515150"/>
    </source>
</evidence>
<dbReference type="CTD" id="219793"/>
<dbReference type="PANTHER" id="PTHR33772">
    <property type="entry name" value="THYMUS, BRAIN AND TESTES-ASSOCIATED"/>
    <property type="match status" value="1"/>
</dbReference>
<dbReference type="Pfam" id="PF15256">
    <property type="entry name" value="SPATIAL"/>
    <property type="match status" value="1"/>
</dbReference>
<evidence type="ECO:0000313" key="2">
    <source>
        <dbReference type="RefSeq" id="XP_055360659.1"/>
    </source>
</evidence>
<dbReference type="PANTHER" id="PTHR33772:SF1">
    <property type="entry name" value="PROTEIN TBATA"/>
    <property type="match status" value="1"/>
</dbReference>
<organism evidence="1 2">
    <name type="scientific">Betta splendens</name>
    <name type="common">Siamese fighting fish</name>
    <dbReference type="NCBI Taxonomy" id="158456"/>
    <lineage>
        <taxon>Eukaryota</taxon>
        <taxon>Metazoa</taxon>
        <taxon>Chordata</taxon>
        <taxon>Craniata</taxon>
        <taxon>Vertebrata</taxon>
        <taxon>Euteleostomi</taxon>
        <taxon>Actinopterygii</taxon>
        <taxon>Neopterygii</taxon>
        <taxon>Teleostei</taxon>
        <taxon>Neoteleostei</taxon>
        <taxon>Acanthomorphata</taxon>
        <taxon>Anabantaria</taxon>
        <taxon>Anabantiformes</taxon>
        <taxon>Anabantoidei</taxon>
        <taxon>Osphronemidae</taxon>
        <taxon>Betta</taxon>
    </lineage>
</organism>
<dbReference type="GeneID" id="114846456"/>
<name>A0A9W2XG73_BETSP</name>
<reference evidence="2" key="1">
    <citation type="submission" date="2025-08" db="UniProtKB">
        <authorList>
            <consortium name="RefSeq"/>
        </authorList>
    </citation>
    <scope>IDENTIFICATION</scope>
</reference>
<dbReference type="Proteomes" id="UP000515150">
    <property type="component" value="Chromosome 19"/>
</dbReference>
<accession>A0A9W2XG73</accession>
<gene>
    <name evidence="2" type="primary">tbata</name>
</gene>